<dbReference type="InterPro" id="IPR050792">
    <property type="entry name" value="ADP-ribosylglycohydrolase"/>
</dbReference>
<keyword evidence="5" id="KW-1185">Reference proteome</keyword>
<feature type="binding site" evidence="3">
    <location>
        <position position="415"/>
    </location>
    <ligand>
        <name>Mg(2+)</name>
        <dbReference type="ChEBI" id="CHEBI:18420"/>
        <label>1</label>
    </ligand>
</feature>
<dbReference type="RefSeq" id="WP_254788454.1">
    <property type="nucleotide sequence ID" value="NZ_FNBD01000018.1"/>
</dbReference>
<feature type="binding site" evidence="3">
    <location>
        <position position="200"/>
    </location>
    <ligand>
        <name>Mg(2+)</name>
        <dbReference type="ChEBI" id="CHEBI:18420"/>
        <label>1</label>
    </ligand>
</feature>
<comment type="similarity">
    <text evidence="1">Belongs to the ADP-ribosylglycohydrolase family.</text>
</comment>
<evidence type="ECO:0000256" key="3">
    <source>
        <dbReference type="PIRSR" id="PIRSR605502-1"/>
    </source>
</evidence>
<accession>A0A1G7LJ26</accession>
<feature type="binding site" evidence="3">
    <location>
        <position position="202"/>
    </location>
    <ligand>
        <name>Mg(2+)</name>
        <dbReference type="ChEBI" id="CHEBI:18420"/>
        <label>1</label>
    </ligand>
</feature>
<dbReference type="EMBL" id="FNBD01000018">
    <property type="protein sequence ID" value="SDF49508.1"/>
    <property type="molecule type" value="Genomic_DNA"/>
</dbReference>
<comment type="cofactor">
    <cofactor evidence="3">
        <name>Mg(2+)</name>
        <dbReference type="ChEBI" id="CHEBI:18420"/>
    </cofactor>
    <text evidence="3">Binds 2 magnesium ions per subunit.</text>
</comment>
<dbReference type="PANTHER" id="PTHR16222:SF24">
    <property type="entry name" value="ADP-RIBOSYLHYDROLASE ARH3"/>
    <property type="match status" value="1"/>
</dbReference>
<protein>
    <submittedName>
        <fullName evidence="4">ADP-ribosylglycohydrolase</fullName>
    </submittedName>
</protein>
<evidence type="ECO:0000256" key="1">
    <source>
        <dbReference type="ARBA" id="ARBA00010702"/>
    </source>
</evidence>
<dbReference type="AlphaFoldDB" id="A0A1G7LJ26"/>
<organism evidence="4 5">
    <name type="scientific">Cellulophaga baltica</name>
    <dbReference type="NCBI Taxonomy" id="76594"/>
    <lineage>
        <taxon>Bacteria</taxon>
        <taxon>Pseudomonadati</taxon>
        <taxon>Bacteroidota</taxon>
        <taxon>Flavobacteriia</taxon>
        <taxon>Flavobacteriales</taxon>
        <taxon>Flavobacteriaceae</taxon>
        <taxon>Cellulophaga</taxon>
    </lineage>
</organism>
<dbReference type="Proteomes" id="UP000182114">
    <property type="component" value="Unassembled WGS sequence"/>
</dbReference>
<dbReference type="InterPro" id="IPR036705">
    <property type="entry name" value="Ribosyl_crysJ1_sf"/>
</dbReference>
<keyword evidence="2 4" id="KW-0378">Hydrolase</keyword>
<name>A0A1G7LJ26_9FLAO</name>
<sequence length="466" mass="53412">MQKLWLRAWRKDKCLSPALLAIAVSLAPSRKKMEIATKDKWKTIPMDNPKRLDVSMFLNFEQLNKLKLGLVPNQMEDKWFVYFNNDTIYFNRSWTGYEIFKAKLNLNESGCEINEFSVEQNLEKYKEADDERNIYSFKNHIEYLSNREINNPVKNGLWGLVIGDALGVPVEFKSRDYLKQNPLTDMIGFGTYNQPEGTWSDDSSLAFCLADELTKELNLQEIGNSFVRWFYENHWTPHGKVFDIGISTREAIIRLKKGEKAELAGSWEENSNGNGSLMRILPLLFEVQKIKGRKEKYELIKKVSSITHGHIRSCLACFYYLEIASFLSSQIKYPITDAYKVANHSLLKLTEEMDINPKEIELFDRITGGNLAELQENSIQSSGYVIHTLEASIWCLLTTKSYKEAVLKAINLGEDTDTTGAVVGGLAGLFYGINSIPKEWIGKIARKKDIEELTNKLSDKYKIARC</sequence>
<feature type="binding site" evidence="3">
    <location>
        <position position="418"/>
    </location>
    <ligand>
        <name>Mg(2+)</name>
        <dbReference type="ChEBI" id="CHEBI:18420"/>
        <label>1</label>
    </ligand>
</feature>
<dbReference type="Gene3D" id="1.10.4080.10">
    <property type="entry name" value="ADP-ribosylation/Crystallin J1"/>
    <property type="match status" value="1"/>
</dbReference>
<keyword evidence="3" id="KW-0460">Magnesium</keyword>
<dbReference type="GO" id="GO:0016787">
    <property type="term" value="F:hydrolase activity"/>
    <property type="evidence" value="ECO:0007669"/>
    <property type="project" value="UniProtKB-KW"/>
</dbReference>
<dbReference type="PANTHER" id="PTHR16222">
    <property type="entry name" value="ADP-RIBOSYLGLYCOHYDROLASE"/>
    <property type="match status" value="1"/>
</dbReference>
<feature type="binding site" evidence="3">
    <location>
        <position position="417"/>
    </location>
    <ligand>
        <name>Mg(2+)</name>
        <dbReference type="ChEBI" id="CHEBI:18420"/>
        <label>1</label>
    </ligand>
</feature>
<dbReference type="Pfam" id="PF03747">
    <property type="entry name" value="ADP_ribosyl_GH"/>
    <property type="match status" value="1"/>
</dbReference>
<gene>
    <name evidence="4" type="ORF">SAMN04487992_11848</name>
</gene>
<feature type="binding site" evidence="3">
    <location>
        <position position="201"/>
    </location>
    <ligand>
        <name>Mg(2+)</name>
        <dbReference type="ChEBI" id="CHEBI:18420"/>
        <label>1</label>
    </ligand>
</feature>
<reference evidence="5" key="1">
    <citation type="submission" date="2016-10" db="EMBL/GenBank/DDBJ databases">
        <authorList>
            <person name="Varghese N."/>
            <person name="Submissions S."/>
        </authorList>
    </citation>
    <scope>NUCLEOTIDE SEQUENCE [LARGE SCALE GENOMIC DNA]</scope>
    <source>
        <strain evidence="5">DSM 24729</strain>
    </source>
</reference>
<evidence type="ECO:0000313" key="4">
    <source>
        <dbReference type="EMBL" id="SDF49508.1"/>
    </source>
</evidence>
<dbReference type="GO" id="GO:0046872">
    <property type="term" value="F:metal ion binding"/>
    <property type="evidence" value="ECO:0007669"/>
    <property type="project" value="UniProtKB-KW"/>
</dbReference>
<evidence type="ECO:0000313" key="5">
    <source>
        <dbReference type="Proteomes" id="UP000182114"/>
    </source>
</evidence>
<evidence type="ECO:0000256" key="2">
    <source>
        <dbReference type="ARBA" id="ARBA00022801"/>
    </source>
</evidence>
<keyword evidence="3" id="KW-0479">Metal-binding</keyword>
<dbReference type="InterPro" id="IPR005502">
    <property type="entry name" value="Ribosyl_crysJ1"/>
</dbReference>
<dbReference type="SUPFAM" id="SSF101478">
    <property type="entry name" value="ADP-ribosylglycohydrolase"/>
    <property type="match status" value="1"/>
</dbReference>
<proteinExistence type="inferred from homology"/>